<dbReference type="PANTHER" id="PTHR38011:SF11">
    <property type="entry name" value="2,5-DIAMINO-6-RIBOSYLAMINO-4(3H)-PYRIMIDINONE 5'-PHOSPHATE REDUCTASE"/>
    <property type="match status" value="1"/>
</dbReference>
<proteinExistence type="predicted"/>
<dbReference type="InterPro" id="IPR050765">
    <property type="entry name" value="Riboflavin_Biosynth_HTPR"/>
</dbReference>
<dbReference type="STRING" id="683260.SAMN05421874_104158"/>
<protein>
    <submittedName>
        <fullName evidence="2">Dihydrofolate reductase</fullName>
    </submittedName>
</protein>
<organism evidence="2 3">
    <name type="scientific">Nonomuraea maritima</name>
    <dbReference type="NCBI Taxonomy" id="683260"/>
    <lineage>
        <taxon>Bacteria</taxon>
        <taxon>Bacillati</taxon>
        <taxon>Actinomycetota</taxon>
        <taxon>Actinomycetes</taxon>
        <taxon>Streptosporangiales</taxon>
        <taxon>Streptosporangiaceae</taxon>
        <taxon>Nonomuraea</taxon>
    </lineage>
</organism>
<dbReference type="Gene3D" id="3.40.430.10">
    <property type="entry name" value="Dihydrofolate Reductase, subunit A"/>
    <property type="match status" value="1"/>
</dbReference>
<dbReference type="Proteomes" id="UP000198683">
    <property type="component" value="Unassembled WGS sequence"/>
</dbReference>
<dbReference type="OrthoDB" id="2313602at2"/>
<dbReference type="InterPro" id="IPR024072">
    <property type="entry name" value="DHFR-like_dom_sf"/>
</dbReference>
<feature type="domain" description="Bacterial bifunctional deaminase-reductase C-terminal" evidence="1">
    <location>
        <begin position="8"/>
        <end position="176"/>
    </location>
</feature>
<dbReference type="GO" id="GO:0008703">
    <property type="term" value="F:5-amino-6-(5-phosphoribosylamino)uracil reductase activity"/>
    <property type="evidence" value="ECO:0007669"/>
    <property type="project" value="InterPro"/>
</dbReference>
<sequence length="185" mass="20615">MSKLVHWVHTSLDGHICGPNGEFDWAQMGPELSAYGDEVQERTGVLLYGRVVWEMMSGYWPNAESISDDPHDLKFAPIWRRTPKVVFSTTLREAGWNTRVVSGDLAKEIAELKRENDKDLLLNGGSKLATALTALGLVDEYHVMVHPVVLGGGLPAFPPQERMALRLVDSRVCDGRTAVLRYERG</sequence>
<dbReference type="EMBL" id="FNFB01000004">
    <property type="protein sequence ID" value="SDJ94557.1"/>
    <property type="molecule type" value="Genomic_DNA"/>
</dbReference>
<accession>A0A1G8XVP0</accession>
<reference evidence="2 3" key="1">
    <citation type="submission" date="2016-10" db="EMBL/GenBank/DDBJ databases">
        <authorList>
            <person name="de Groot N.N."/>
        </authorList>
    </citation>
    <scope>NUCLEOTIDE SEQUENCE [LARGE SCALE GENOMIC DNA]</scope>
    <source>
        <strain evidence="2 3">CGMCC 4.5681</strain>
    </source>
</reference>
<dbReference type="AlphaFoldDB" id="A0A1G8XVP0"/>
<evidence type="ECO:0000259" key="1">
    <source>
        <dbReference type="Pfam" id="PF01872"/>
    </source>
</evidence>
<gene>
    <name evidence="2" type="ORF">SAMN05421874_104158</name>
</gene>
<dbReference type="SUPFAM" id="SSF53597">
    <property type="entry name" value="Dihydrofolate reductase-like"/>
    <property type="match status" value="1"/>
</dbReference>
<name>A0A1G8XVP0_9ACTN</name>
<dbReference type="GO" id="GO:0009231">
    <property type="term" value="P:riboflavin biosynthetic process"/>
    <property type="evidence" value="ECO:0007669"/>
    <property type="project" value="InterPro"/>
</dbReference>
<dbReference type="RefSeq" id="WP_090761851.1">
    <property type="nucleotide sequence ID" value="NZ_FNFB01000004.1"/>
</dbReference>
<dbReference type="InterPro" id="IPR002734">
    <property type="entry name" value="RibDG_C"/>
</dbReference>
<dbReference type="Pfam" id="PF01872">
    <property type="entry name" value="RibD_C"/>
    <property type="match status" value="1"/>
</dbReference>
<evidence type="ECO:0000313" key="2">
    <source>
        <dbReference type="EMBL" id="SDJ94557.1"/>
    </source>
</evidence>
<evidence type="ECO:0000313" key="3">
    <source>
        <dbReference type="Proteomes" id="UP000198683"/>
    </source>
</evidence>
<keyword evidence="3" id="KW-1185">Reference proteome</keyword>
<dbReference type="PANTHER" id="PTHR38011">
    <property type="entry name" value="DIHYDROFOLATE REDUCTASE FAMILY PROTEIN (AFU_ORTHOLOGUE AFUA_8G06820)"/>
    <property type="match status" value="1"/>
</dbReference>